<evidence type="ECO:0000313" key="1">
    <source>
        <dbReference type="EMBL" id="GAA0142611.1"/>
    </source>
</evidence>
<evidence type="ECO:0000313" key="2">
    <source>
        <dbReference type="Proteomes" id="UP001454036"/>
    </source>
</evidence>
<name>A0AAV3NW04_LITER</name>
<sequence>MRIRELLTTQEDIIKEANQFYKLFDDAKPLLHDVEKEWVTEVFAKRVDHADSLIMVNPITESEIKGMMWSMDNNYEPSLDGHTVEFFKNGWNVTTKSLLGL</sequence>
<dbReference type="AlphaFoldDB" id="A0AAV3NW04"/>
<proteinExistence type="predicted"/>
<protein>
    <submittedName>
        <fullName evidence="1">Uncharacterized protein</fullName>
    </submittedName>
</protein>
<reference evidence="1 2" key="1">
    <citation type="submission" date="2024-01" db="EMBL/GenBank/DDBJ databases">
        <title>The complete chloroplast genome sequence of Lithospermum erythrorhizon: insights into the phylogenetic relationship among Boraginaceae species and the maternal lineages of purple gromwells.</title>
        <authorList>
            <person name="Okada T."/>
            <person name="Watanabe K."/>
        </authorList>
    </citation>
    <scope>NUCLEOTIDE SEQUENCE [LARGE SCALE GENOMIC DNA]</scope>
</reference>
<accession>A0AAV3NW04</accession>
<comment type="caution">
    <text evidence="1">The sequence shown here is derived from an EMBL/GenBank/DDBJ whole genome shotgun (WGS) entry which is preliminary data.</text>
</comment>
<organism evidence="1 2">
    <name type="scientific">Lithospermum erythrorhizon</name>
    <name type="common">Purple gromwell</name>
    <name type="synonym">Lithospermum officinale var. erythrorhizon</name>
    <dbReference type="NCBI Taxonomy" id="34254"/>
    <lineage>
        <taxon>Eukaryota</taxon>
        <taxon>Viridiplantae</taxon>
        <taxon>Streptophyta</taxon>
        <taxon>Embryophyta</taxon>
        <taxon>Tracheophyta</taxon>
        <taxon>Spermatophyta</taxon>
        <taxon>Magnoliopsida</taxon>
        <taxon>eudicotyledons</taxon>
        <taxon>Gunneridae</taxon>
        <taxon>Pentapetalae</taxon>
        <taxon>asterids</taxon>
        <taxon>lamiids</taxon>
        <taxon>Boraginales</taxon>
        <taxon>Boraginaceae</taxon>
        <taxon>Boraginoideae</taxon>
        <taxon>Lithospermeae</taxon>
        <taxon>Lithospermum</taxon>
    </lineage>
</organism>
<dbReference type="EMBL" id="BAABME010015714">
    <property type="protein sequence ID" value="GAA0142611.1"/>
    <property type="molecule type" value="Genomic_DNA"/>
</dbReference>
<keyword evidence="2" id="KW-1185">Reference proteome</keyword>
<dbReference type="Proteomes" id="UP001454036">
    <property type="component" value="Unassembled WGS sequence"/>
</dbReference>
<gene>
    <name evidence="1" type="ORF">LIER_35602</name>
</gene>